<feature type="transmembrane region" description="Helical" evidence="7">
    <location>
        <begin position="287"/>
        <end position="303"/>
    </location>
</feature>
<keyword evidence="9" id="KW-1185">Reference proteome</keyword>
<dbReference type="Proteomes" id="UP000262172">
    <property type="component" value="Unassembled WGS sequence"/>
</dbReference>
<dbReference type="PANTHER" id="PTHR23513:SF6">
    <property type="entry name" value="MAJOR FACILITATOR SUPERFAMILY ASSOCIATED DOMAIN-CONTAINING PROTEIN"/>
    <property type="match status" value="1"/>
</dbReference>
<feature type="transmembrane region" description="Helical" evidence="7">
    <location>
        <begin position="309"/>
        <end position="332"/>
    </location>
</feature>
<dbReference type="InterPro" id="IPR036259">
    <property type="entry name" value="MFS_trans_sf"/>
</dbReference>
<protein>
    <submittedName>
        <fullName evidence="8">MFS transporter</fullName>
    </submittedName>
</protein>
<evidence type="ECO:0000256" key="4">
    <source>
        <dbReference type="ARBA" id="ARBA00022989"/>
    </source>
</evidence>
<evidence type="ECO:0000256" key="3">
    <source>
        <dbReference type="ARBA" id="ARBA00022692"/>
    </source>
</evidence>
<keyword evidence="5 7" id="KW-0472">Membrane</keyword>
<feature type="transmembrane region" description="Helical" evidence="7">
    <location>
        <begin position="36"/>
        <end position="57"/>
    </location>
</feature>
<evidence type="ECO:0000256" key="7">
    <source>
        <dbReference type="SAM" id="Phobius"/>
    </source>
</evidence>
<comment type="caution">
    <text evidence="8">The sequence shown here is derived from an EMBL/GenBank/DDBJ whole genome shotgun (WGS) entry which is preliminary data.</text>
</comment>
<organism evidence="8 9">
    <name type="scientific">Microbacterium bovistercoris</name>
    <dbReference type="NCBI Taxonomy" id="2293570"/>
    <lineage>
        <taxon>Bacteria</taxon>
        <taxon>Bacillati</taxon>
        <taxon>Actinomycetota</taxon>
        <taxon>Actinomycetes</taxon>
        <taxon>Micrococcales</taxon>
        <taxon>Microbacteriaceae</taxon>
        <taxon>Microbacterium</taxon>
    </lineage>
</organism>
<dbReference type="AlphaFoldDB" id="A0A371NZ40"/>
<sequence length="484" mass="51880">MRSFLQVLVNTLVANVTTSFLWFALTFWVYLETKNVMATGIVGGAYMLLIAIFSILFGTIVDRHRKRSVFVFSSAFTAVAFVAAGWLYLWQPEQALLDFGGPWFWLFCGVILFGAVVEQMRNIALSTTVTLLVPVERHANANGMVGTVQGLAFLVTSVFSGLAIGFLGMGGTLVIAIALTIVSLVHILFVRIPEERPVVDPDAPSAMDVRGSIRSIRAVPGLFVLLFFAMFNNLIGGVYMALMDPYGLELMSVQLWGIALAVASTGFLIGGAIVASAGLGRNPIRTMLLLVVAMGLLGSFFTIRDWWPVYVVGMWLYMMLIPAVEAAEQTVIQKVVPYERQGRVFGFASAMEASAAPITAFLIAPIAQYAIIPYVESPEGRATWGWLIGDGAARGIALIFFFSGMAIVLLALIAFTTRAYRRLSAAYAEGGETGEGEGSAEATTDDNPAETNSAAMPADATPLAARGGIADPSAPSGHVEGREE</sequence>
<feature type="transmembrane region" description="Helical" evidence="7">
    <location>
        <begin position="344"/>
        <end position="372"/>
    </location>
</feature>
<gene>
    <name evidence="8" type="ORF">DY023_02580</name>
</gene>
<dbReference type="InterPro" id="IPR011701">
    <property type="entry name" value="MFS"/>
</dbReference>
<dbReference type="GO" id="GO:0005886">
    <property type="term" value="C:plasma membrane"/>
    <property type="evidence" value="ECO:0007669"/>
    <property type="project" value="UniProtKB-SubCell"/>
</dbReference>
<dbReference type="SUPFAM" id="SSF103473">
    <property type="entry name" value="MFS general substrate transporter"/>
    <property type="match status" value="1"/>
</dbReference>
<comment type="subcellular location">
    <subcellularLocation>
        <location evidence="1">Cell membrane</location>
        <topology evidence="1">Multi-pass membrane protein</topology>
    </subcellularLocation>
</comment>
<proteinExistence type="predicted"/>
<feature type="transmembrane region" description="Helical" evidence="7">
    <location>
        <begin position="102"/>
        <end position="120"/>
    </location>
</feature>
<feature type="transmembrane region" description="Helical" evidence="7">
    <location>
        <begin position="173"/>
        <end position="190"/>
    </location>
</feature>
<dbReference type="OrthoDB" id="7441468at2"/>
<feature type="region of interest" description="Disordered" evidence="6">
    <location>
        <begin position="430"/>
        <end position="484"/>
    </location>
</feature>
<feature type="transmembrane region" description="Helical" evidence="7">
    <location>
        <begin position="392"/>
        <end position="415"/>
    </location>
</feature>
<dbReference type="PANTHER" id="PTHR23513">
    <property type="entry name" value="INTEGRAL MEMBRANE EFFLUX PROTEIN-RELATED"/>
    <property type="match status" value="1"/>
</dbReference>
<reference evidence="8 9" key="1">
    <citation type="submission" date="2018-08" db="EMBL/GenBank/DDBJ databases">
        <title>Isolation, diversity and antifungal activity of Actinobacteria from cow dung.</title>
        <authorList>
            <person name="Ling L."/>
        </authorList>
    </citation>
    <scope>NUCLEOTIDE SEQUENCE [LARGE SCALE GENOMIC DNA]</scope>
    <source>
        <strain evidence="8 9">NEAU-LLE</strain>
    </source>
</reference>
<dbReference type="CDD" id="cd06173">
    <property type="entry name" value="MFS_MefA_like"/>
    <property type="match status" value="1"/>
</dbReference>
<keyword evidence="3 7" id="KW-0812">Transmembrane</keyword>
<dbReference type="Gene3D" id="1.20.1250.20">
    <property type="entry name" value="MFS general substrate transporter like domains"/>
    <property type="match status" value="1"/>
</dbReference>
<feature type="transmembrane region" description="Helical" evidence="7">
    <location>
        <begin position="69"/>
        <end position="90"/>
    </location>
</feature>
<evidence type="ECO:0000256" key="6">
    <source>
        <dbReference type="SAM" id="MobiDB-lite"/>
    </source>
</evidence>
<evidence type="ECO:0000256" key="2">
    <source>
        <dbReference type="ARBA" id="ARBA00022475"/>
    </source>
</evidence>
<dbReference type="Pfam" id="PF07690">
    <property type="entry name" value="MFS_1"/>
    <property type="match status" value="1"/>
</dbReference>
<feature type="transmembrane region" description="Helical" evidence="7">
    <location>
        <begin position="7"/>
        <end position="30"/>
    </location>
</feature>
<feature type="transmembrane region" description="Helical" evidence="7">
    <location>
        <begin position="254"/>
        <end position="275"/>
    </location>
</feature>
<dbReference type="RefSeq" id="WP_116240784.1">
    <property type="nucleotide sequence ID" value="NZ_QUAB01000014.1"/>
</dbReference>
<evidence type="ECO:0000313" key="8">
    <source>
        <dbReference type="EMBL" id="REJ07870.1"/>
    </source>
</evidence>
<feature type="compositionally biased region" description="Low complexity" evidence="6">
    <location>
        <begin position="454"/>
        <end position="465"/>
    </location>
</feature>
<feature type="transmembrane region" description="Helical" evidence="7">
    <location>
        <begin position="141"/>
        <end position="167"/>
    </location>
</feature>
<dbReference type="EMBL" id="QUAB01000014">
    <property type="protein sequence ID" value="REJ07870.1"/>
    <property type="molecule type" value="Genomic_DNA"/>
</dbReference>
<name>A0A371NZ40_9MICO</name>
<keyword evidence="4 7" id="KW-1133">Transmembrane helix</keyword>
<evidence type="ECO:0000313" key="9">
    <source>
        <dbReference type="Proteomes" id="UP000262172"/>
    </source>
</evidence>
<evidence type="ECO:0000256" key="5">
    <source>
        <dbReference type="ARBA" id="ARBA00023136"/>
    </source>
</evidence>
<feature type="transmembrane region" description="Helical" evidence="7">
    <location>
        <begin position="222"/>
        <end position="242"/>
    </location>
</feature>
<evidence type="ECO:0000256" key="1">
    <source>
        <dbReference type="ARBA" id="ARBA00004651"/>
    </source>
</evidence>
<accession>A0A371NZ40</accession>
<dbReference type="GO" id="GO:0022857">
    <property type="term" value="F:transmembrane transporter activity"/>
    <property type="evidence" value="ECO:0007669"/>
    <property type="project" value="InterPro"/>
</dbReference>
<keyword evidence="2" id="KW-1003">Cell membrane</keyword>